<dbReference type="Proteomes" id="UP000594681">
    <property type="component" value="Chromosome"/>
</dbReference>
<dbReference type="RefSeq" id="WP_165009283.1">
    <property type="nucleotide sequence ID" value="NZ_CP064954.1"/>
</dbReference>
<organism evidence="1 2">
    <name type="scientific">Corynebacterium lizhenjunii</name>
    <dbReference type="NCBI Taxonomy" id="2709394"/>
    <lineage>
        <taxon>Bacteria</taxon>
        <taxon>Bacillati</taxon>
        <taxon>Actinomycetota</taxon>
        <taxon>Actinomycetes</taxon>
        <taxon>Mycobacteriales</taxon>
        <taxon>Corynebacteriaceae</taxon>
        <taxon>Corynebacterium</taxon>
    </lineage>
</organism>
<reference evidence="1 2" key="1">
    <citation type="submission" date="2020-11" db="EMBL/GenBank/DDBJ databases">
        <title>Corynebacterium sp. ZJ-599.</title>
        <authorList>
            <person name="Zhou J."/>
        </authorList>
    </citation>
    <scope>NUCLEOTIDE SEQUENCE [LARGE SCALE GENOMIC DNA]</scope>
    <source>
        <strain evidence="1 2">ZJ-599</strain>
    </source>
</reference>
<dbReference type="AlphaFoldDB" id="A0A7T0KE85"/>
<protein>
    <submittedName>
        <fullName evidence="1">CopG family transcriptional regulator</fullName>
    </submittedName>
</protein>
<sequence>MAMTLRLSPEQDHALTLLASATGTSKHEAAVRAIVAAAARTLADATVTATAREVLPGYKTLEDDIRRARPTRRP</sequence>
<name>A0A7T0KE85_9CORY</name>
<dbReference type="EMBL" id="CP064954">
    <property type="protein sequence ID" value="QPK79176.1"/>
    <property type="molecule type" value="Genomic_DNA"/>
</dbReference>
<evidence type="ECO:0000313" key="2">
    <source>
        <dbReference type="Proteomes" id="UP000594681"/>
    </source>
</evidence>
<proteinExistence type="predicted"/>
<evidence type="ECO:0000313" key="1">
    <source>
        <dbReference type="EMBL" id="QPK79176.1"/>
    </source>
</evidence>
<gene>
    <name evidence="1" type="ORF">G7Y31_00065</name>
</gene>
<accession>A0A7T0KE85</accession>
<keyword evidence="2" id="KW-1185">Reference proteome</keyword>
<dbReference type="KEGG" id="cliz:G7Y31_00065"/>